<evidence type="ECO:0000313" key="3">
    <source>
        <dbReference type="Proteomes" id="UP000583929"/>
    </source>
</evidence>
<evidence type="ECO:0000313" key="2">
    <source>
        <dbReference type="EMBL" id="KAF4396623.1"/>
    </source>
</evidence>
<sequence length="212" mass="23711">MDDESDELFVTNINHSLKPTPTPSSTSTAPRRGMKKLGLGSEYQICVISESKNRFGLLNSILSYEHLNSSFEILLKFKTISPIPHPSFEAVSSLMSPDMGQHGIGGLGMQCKGNEQYAIHNHLFAMEWKAIQAYVIYILTDGQTEVRLFSHVMKSCCSKERRASEDLIQKVLSISSISFRRYELAANVTNPSPSEPRDWCGVSRRRYCNGGS</sequence>
<dbReference type="AlphaFoldDB" id="A0A7J6HN20"/>
<gene>
    <name evidence="2" type="ORF">G4B88_028937</name>
</gene>
<dbReference type="Proteomes" id="UP000583929">
    <property type="component" value="Unassembled WGS sequence"/>
</dbReference>
<reference evidence="2 3" key="1">
    <citation type="journal article" date="2020" name="bioRxiv">
        <title>Sequence and annotation of 42 cannabis genomes reveals extensive copy number variation in cannabinoid synthesis and pathogen resistance genes.</title>
        <authorList>
            <person name="Mckernan K.J."/>
            <person name="Helbert Y."/>
            <person name="Kane L.T."/>
            <person name="Ebling H."/>
            <person name="Zhang L."/>
            <person name="Liu B."/>
            <person name="Eaton Z."/>
            <person name="Mclaughlin S."/>
            <person name="Kingan S."/>
            <person name="Baybayan P."/>
            <person name="Concepcion G."/>
            <person name="Jordan M."/>
            <person name="Riva A."/>
            <person name="Barbazuk W."/>
            <person name="Harkins T."/>
        </authorList>
    </citation>
    <scope>NUCLEOTIDE SEQUENCE [LARGE SCALE GENOMIC DNA]</scope>
    <source>
        <strain evidence="3">cv. Jamaican Lion 4</strain>
        <tissue evidence="2">Leaf</tissue>
    </source>
</reference>
<organism evidence="2 3">
    <name type="scientific">Cannabis sativa</name>
    <name type="common">Hemp</name>
    <name type="synonym">Marijuana</name>
    <dbReference type="NCBI Taxonomy" id="3483"/>
    <lineage>
        <taxon>Eukaryota</taxon>
        <taxon>Viridiplantae</taxon>
        <taxon>Streptophyta</taxon>
        <taxon>Embryophyta</taxon>
        <taxon>Tracheophyta</taxon>
        <taxon>Spermatophyta</taxon>
        <taxon>Magnoliopsida</taxon>
        <taxon>eudicotyledons</taxon>
        <taxon>Gunneridae</taxon>
        <taxon>Pentapetalae</taxon>
        <taxon>rosids</taxon>
        <taxon>fabids</taxon>
        <taxon>Rosales</taxon>
        <taxon>Cannabaceae</taxon>
        <taxon>Cannabis</taxon>
    </lineage>
</organism>
<name>A0A7J6HN20_CANSA</name>
<proteinExistence type="predicted"/>
<comment type="caution">
    <text evidence="2">The sequence shown here is derived from an EMBL/GenBank/DDBJ whole genome shotgun (WGS) entry which is preliminary data.</text>
</comment>
<feature type="region of interest" description="Disordered" evidence="1">
    <location>
        <begin position="14"/>
        <end position="33"/>
    </location>
</feature>
<dbReference type="EMBL" id="JAATIQ010000035">
    <property type="protein sequence ID" value="KAF4396623.1"/>
    <property type="molecule type" value="Genomic_DNA"/>
</dbReference>
<protein>
    <submittedName>
        <fullName evidence="2">Uncharacterized protein</fullName>
    </submittedName>
</protein>
<keyword evidence="3" id="KW-1185">Reference proteome</keyword>
<evidence type="ECO:0000256" key="1">
    <source>
        <dbReference type="SAM" id="MobiDB-lite"/>
    </source>
</evidence>
<accession>A0A7J6HN20</accession>